<gene>
    <name evidence="1" type="ORF">CHH57_01805</name>
</gene>
<sequence length="219" mass="25730">MPYHFGLKVLEGKRGLKLTRDKYAIVSNKNSFGVRFSRDIYADEAAKVYSDEWCETQLKDCLENYDLNMKYYSSLDHSEFNKEIEEFLKNNKDFKEVVDLNLYEGISGYYLMILDEYSQLYVGTSYNIKNRIRQHWNKSKQFDRLLFPMGNVDSSKLSIDSFRALDTTRIYVHITEDTYSKEDDYINQFSSEFIANRMSGGKIEGGLIQAISMMKTRDL</sequence>
<accession>A0AA91Z2Z6</accession>
<name>A0AA91Z2Z6_NIACI</name>
<reference evidence="1 2" key="1">
    <citation type="submission" date="2017-07" db="EMBL/GenBank/DDBJ databases">
        <title>Isolation and whole genome analysis of endospore-forming bacteria from heroin.</title>
        <authorList>
            <person name="Kalinowski J."/>
            <person name="Ahrens B."/>
            <person name="Al-Dilaimi A."/>
            <person name="Winkler A."/>
            <person name="Wibberg D."/>
            <person name="Schleenbecker U."/>
            <person name="Ruckert C."/>
            <person name="Wolfel R."/>
            <person name="Grass G."/>
        </authorList>
    </citation>
    <scope>NUCLEOTIDE SEQUENCE [LARGE SCALE GENOMIC DNA]</scope>
    <source>
        <strain evidence="1 2">7521-2</strain>
    </source>
</reference>
<protein>
    <recommendedName>
        <fullName evidence="3">GIY-YIG domain-containing protein</fullName>
    </recommendedName>
</protein>
<dbReference type="AlphaFoldDB" id="A0AA91Z2Z6"/>
<dbReference type="Proteomes" id="UP000216961">
    <property type="component" value="Unassembled WGS sequence"/>
</dbReference>
<dbReference type="EMBL" id="NPBQ01000013">
    <property type="protein sequence ID" value="PAD85070.1"/>
    <property type="molecule type" value="Genomic_DNA"/>
</dbReference>
<comment type="caution">
    <text evidence="1">The sequence shown here is derived from an EMBL/GenBank/DDBJ whole genome shotgun (WGS) entry which is preliminary data.</text>
</comment>
<evidence type="ECO:0000313" key="2">
    <source>
        <dbReference type="Proteomes" id="UP000216961"/>
    </source>
</evidence>
<proteinExistence type="predicted"/>
<evidence type="ECO:0000313" key="1">
    <source>
        <dbReference type="EMBL" id="PAD85070.1"/>
    </source>
</evidence>
<dbReference type="RefSeq" id="WP_095328612.1">
    <property type="nucleotide sequence ID" value="NZ_NPBQ01000013.1"/>
</dbReference>
<evidence type="ECO:0008006" key="3">
    <source>
        <dbReference type="Google" id="ProtNLM"/>
    </source>
</evidence>
<organism evidence="1 2">
    <name type="scientific">Niallia circulans</name>
    <name type="common">Bacillus circulans</name>
    <dbReference type="NCBI Taxonomy" id="1397"/>
    <lineage>
        <taxon>Bacteria</taxon>
        <taxon>Bacillati</taxon>
        <taxon>Bacillota</taxon>
        <taxon>Bacilli</taxon>
        <taxon>Bacillales</taxon>
        <taxon>Bacillaceae</taxon>
        <taxon>Niallia</taxon>
    </lineage>
</organism>